<keyword evidence="2" id="KW-0472">Membrane</keyword>
<name>A0A5N6KT50_9ROSI</name>
<evidence type="ECO:0000256" key="2">
    <source>
        <dbReference type="ARBA" id="ARBA00023136"/>
    </source>
</evidence>
<feature type="domain" description="RIC1 C-terminal alpha solenoid region" evidence="4">
    <location>
        <begin position="823"/>
        <end position="991"/>
    </location>
</feature>
<reference evidence="5 6" key="1">
    <citation type="submission" date="2019-06" db="EMBL/GenBank/DDBJ databases">
        <title>A chromosomal-level reference genome of Carpinus fangiana (Coryloideae, Betulaceae).</title>
        <authorList>
            <person name="Yang X."/>
            <person name="Wang Z."/>
            <person name="Zhang L."/>
            <person name="Hao G."/>
            <person name="Liu J."/>
            <person name="Yang Y."/>
        </authorList>
    </citation>
    <scope>NUCLEOTIDE SEQUENCE [LARGE SCALE GENOMIC DNA]</scope>
    <source>
        <strain evidence="5">Cfa_2016G</strain>
        <tissue evidence="5">Leaf</tissue>
    </source>
</reference>
<accession>A0A5N6KT50</accession>
<dbReference type="GO" id="GO:0042147">
    <property type="term" value="P:retrograde transport, endosome to Golgi"/>
    <property type="evidence" value="ECO:0007669"/>
    <property type="project" value="TreeGrafter"/>
</dbReference>
<dbReference type="InterPro" id="IPR011041">
    <property type="entry name" value="Quinoprot_gluc/sorb_DH_b-prop"/>
</dbReference>
<evidence type="ECO:0000259" key="4">
    <source>
        <dbReference type="Pfam" id="PF07064"/>
    </source>
</evidence>
<dbReference type="Pfam" id="PF25440">
    <property type="entry name" value="Beta-prop_RIC1_2nd"/>
    <property type="match status" value="1"/>
</dbReference>
<dbReference type="SUPFAM" id="SSF50978">
    <property type="entry name" value="WD40 repeat-like"/>
    <property type="match status" value="1"/>
</dbReference>
<dbReference type="OrthoDB" id="67540at2759"/>
<dbReference type="InterPro" id="IPR009771">
    <property type="entry name" value="RIC1_C"/>
</dbReference>
<organism evidence="5 6">
    <name type="scientific">Carpinus fangiana</name>
    <dbReference type="NCBI Taxonomy" id="176857"/>
    <lineage>
        <taxon>Eukaryota</taxon>
        <taxon>Viridiplantae</taxon>
        <taxon>Streptophyta</taxon>
        <taxon>Embryophyta</taxon>
        <taxon>Tracheophyta</taxon>
        <taxon>Spermatophyta</taxon>
        <taxon>Magnoliopsida</taxon>
        <taxon>eudicotyledons</taxon>
        <taxon>Gunneridae</taxon>
        <taxon>Pentapetalae</taxon>
        <taxon>rosids</taxon>
        <taxon>fabids</taxon>
        <taxon>Fagales</taxon>
        <taxon>Betulaceae</taxon>
        <taxon>Carpinus</taxon>
    </lineage>
</organism>
<dbReference type="InterPro" id="IPR040096">
    <property type="entry name" value="Ric1"/>
</dbReference>
<dbReference type="SUPFAM" id="SSF50952">
    <property type="entry name" value="Soluble quinoprotein glucose dehydrogenase"/>
    <property type="match status" value="1"/>
</dbReference>
<dbReference type="GO" id="GO:0000139">
    <property type="term" value="C:Golgi membrane"/>
    <property type="evidence" value="ECO:0007669"/>
    <property type="project" value="TreeGrafter"/>
</dbReference>
<dbReference type="PANTHER" id="PTHR22746">
    <property type="entry name" value="RAB6A-GEF COMPLEX PARTNER PROTEIN 1"/>
    <property type="match status" value="1"/>
</dbReference>
<dbReference type="EMBL" id="VIBQ01000010">
    <property type="protein sequence ID" value="KAB8339061.1"/>
    <property type="molecule type" value="Genomic_DNA"/>
</dbReference>
<dbReference type="PANTHER" id="PTHR22746:SF10">
    <property type="entry name" value="GUANINE NUCLEOTIDE EXCHANGE FACTOR SUBUNIT RIC1"/>
    <property type="match status" value="1"/>
</dbReference>
<dbReference type="InterPro" id="IPR015943">
    <property type="entry name" value="WD40/YVTN_repeat-like_dom_sf"/>
</dbReference>
<evidence type="ECO:0000256" key="3">
    <source>
        <dbReference type="SAM" id="MobiDB-lite"/>
    </source>
</evidence>
<protein>
    <recommendedName>
        <fullName evidence="4">RIC1 C-terminal alpha solenoid region domain-containing protein</fullName>
    </recommendedName>
</protein>
<dbReference type="Proteomes" id="UP000327013">
    <property type="component" value="Unassembled WGS sequence"/>
</dbReference>
<dbReference type="GO" id="GO:0005829">
    <property type="term" value="C:cytosol"/>
    <property type="evidence" value="ECO:0007669"/>
    <property type="project" value="TreeGrafter"/>
</dbReference>
<dbReference type="Pfam" id="PF07064">
    <property type="entry name" value="RIC1"/>
    <property type="match status" value="1"/>
</dbReference>
<dbReference type="InterPro" id="IPR036322">
    <property type="entry name" value="WD40_repeat_dom_sf"/>
</dbReference>
<sequence length="1162" mass="128137">MYWPTGLPSVYDQELPFDHRRISHDGLDAIHEEEHEASSRITSPEPNLLEKGTEYPQVEEPQLLNTADQHDPQGPPSRHSRNRSSAVHNGLSASLDADDGAIIDARCSRTAHVFATITKTSLVVWQTKTALGFLVTYSLAMDPDSRTYQLVFMDGAKRHARRRSVNHTSGYGAKERVTLGDFSRTVQEASLKFRMVIKLDGGVNTAIALDDEIIIATAVPAAVQVIRWTPQRSGSQTGTQMLRQLTWLDGDGSVAKIVFDRPMSLYCWIMDDGSAYAVQRVRGVSDGGEAAMFKGHKFHKPTSDEEHALHVTINSKFSLALIGCADGSVWLYSIRDYEGGIALLRKLILPVSIATSGALTSLACSPDGYCLFAGYEKGWATWSVYGMPGGSSFSTEQSLSKQKGEHWLLGVQNAFWIGGGSDLVVFGSNDHHFSVVEFARSAIAGNFSPANVSKALLQTSTGAMVYQGQDMPDLTTISADIALWHHVQAPSSYLADQWPLRSSVISPDGRYLAVAGQHGLAHYSIHSGRWKTFENVAMQNAFVVRGGMCWHQHVLVAAVETNALAFELRLYSRDQSLDDNKIMHVTKLTHPVIHLAPSGDDSILVYTSENVLEHYIVVAQKKNVRLVKVGQIGLHGIIRAPARVRAVSWIVPDHQLQNGDPSQDVAVASVLFLLDGKLVMLQPTVTDEGELKYDMRLIAQNVEYYLLARDAASHFASPPPEADEQVGESTGAVSGYSLRDSLWLFDGQDMRAWTDVNDLLAAVPSEYGRDMPSSIAVPVDFYPLSVLLHKGILVGAEAELLQRNDAGFAYFRNIARTTLFIPPVLRHHLAHFDSPAALHLSHRYRHLPYFSHALEILLHSVLDEEVETTPQPDNALLPSVLSFLSSFPEYLDIVVQCTRKTELRSWRTLFAHLPPPQQLFETTLRRGSLKTAGGYLLVLHTLEEISSDSPQVSRLLRAAKEAQDWELCKELARFLMALDETGNTLRHALEDLDRLQIYDGPDDEAFTVEWLSMAFDPSAVGDLLHGSVLSNEEAKKRFKVVRVPLGHGPWCSCYLARAPDASEASLPLRKSGSVSGYTCEAARLRAYCLIALVAESLAHELCGPVVGDVAAHGDWIYERHVGWRSGRDAAKMDLLVREPVMAAVVNISRCLVPRARPGHDVA</sequence>
<gene>
    <name evidence="5" type="ORF">FH972_021997</name>
</gene>
<feature type="region of interest" description="Disordered" evidence="3">
    <location>
        <begin position="32"/>
        <end position="88"/>
    </location>
</feature>
<evidence type="ECO:0000256" key="1">
    <source>
        <dbReference type="ARBA" id="ARBA00004370"/>
    </source>
</evidence>
<comment type="subcellular location">
    <subcellularLocation>
        <location evidence="1">Membrane</location>
    </subcellularLocation>
</comment>
<dbReference type="GO" id="GO:0034066">
    <property type="term" value="C:Ric1-Rgp1 guanyl-nucleotide exchange factor complex"/>
    <property type="evidence" value="ECO:0007669"/>
    <property type="project" value="InterPro"/>
</dbReference>
<proteinExistence type="predicted"/>
<evidence type="ECO:0000313" key="6">
    <source>
        <dbReference type="Proteomes" id="UP000327013"/>
    </source>
</evidence>
<dbReference type="AlphaFoldDB" id="A0A5N6KT50"/>
<dbReference type="GO" id="GO:0006886">
    <property type="term" value="P:intracellular protein transport"/>
    <property type="evidence" value="ECO:0007669"/>
    <property type="project" value="InterPro"/>
</dbReference>
<evidence type="ECO:0000313" key="5">
    <source>
        <dbReference type="EMBL" id="KAB8339061.1"/>
    </source>
</evidence>
<keyword evidence="6" id="KW-1185">Reference proteome</keyword>
<dbReference type="Gene3D" id="2.130.10.10">
    <property type="entry name" value="YVTN repeat-like/Quinoprotein amine dehydrogenase"/>
    <property type="match status" value="1"/>
</dbReference>
<comment type="caution">
    <text evidence="5">The sequence shown here is derived from an EMBL/GenBank/DDBJ whole genome shotgun (WGS) entry which is preliminary data.</text>
</comment>